<organism evidence="3 4">
    <name type="scientific">Hymenobacter setariae</name>
    <dbReference type="NCBI Taxonomy" id="2594794"/>
    <lineage>
        <taxon>Bacteria</taxon>
        <taxon>Pseudomonadati</taxon>
        <taxon>Bacteroidota</taxon>
        <taxon>Cytophagia</taxon>
        <taxon>Cytophagales</taxon>
        <taxon>Hymenobacteraceae</taxon>
        <taxon>Hymenobacter</taxon>
    </lineage>
</organism>
<evidence type="ECO:0000256" key="2">
    <source>
        <dbReference type="SAM" id="Phobius"/>
    </source>
</evidence>
<keyword evidence="2" id="KW-1133">Transmembrane helix</keyword>
<protein>
    <submittedName>
        <fullName evidence="3">Uncharacterized protein</fullName>
    </submittedName>
</protein>
<gene>
    <name evidence="3" type="ORF">FNT36_14940</name>
</gene>
<sequence>MCQCALGGRISITVLPVPGVPNMGTGGAGLEAEGAALGRRQTARQQAEDDEAHALSGKLKEASGGLAIFGLVCLAAGLVFSPAALVAGVAIDHPTQDNWVTVGGDALAIATGYVVGKVIIGPALGALARKLAQREALAAEAAAAKAAEQQAKQERLSRDSQNGKINPKSISEAAIITQAEEAGLVNNPMRPDVSRGEPNLDFAVDGPEPYKYCDVKTPV</sequence>
<proteinExistence type="predicted"/>
<keyword evidence="2" id="KW-0472">Membrane</keyword>
<keyword evidence="2" id="KW-0812">Transmembrane</keyword>
<name>A0A558BR22_9BACT</name>
<feature type="transmembrane region" description="Helical" evidence="2">
    <location>
        <begin position="106"/>
        <end position="127"/>
    </location>
</feature>
<feature type="coiled-coil region" evidence="1">
    <location>
        <begin position="129"/>
        <end position="159"/>
    </location>
</feature>
<feature type="transmembrane region" description="Helical" evidence="2">
    <location>
        <begin position="66"/>
        <end position="91"/>
    </location>
</feature>
<keyword evidence="1" id="KW-0175">Coiled coil</keyword>
<evidence type="ECO:0000313" key="4">
    <source>
        <dbReference type="Proteomes" id="UP000317624"/>
    </source>
</evidence>
<dbReference type="Proteomes" id="UP000317624">
    <property type="component" value="Unassembled WGS sequence"/>
</dbReference>
<reference evidence="3 4" key="1">
    <citation type="submission" date="2019-07" db="EMBL/GenBank/DDBJ databases">
        <title>Hymenobacter sp. straun FUR1 Genome sequencing and assembly.</title>
        <authorList>
            <person name="Chhetri G."/>
        </authorList>
    </citation>
    <scope>NUCLEOTIDE SEQUENCE [LARGE SCALE GENOMIC DNA]</scope>
    <source>
        <strain evidence="3 4">Fur1</strain>
    </source>
</reference>
<evidence type="ECO:0000313" key="3">
    <source>
        <dbReference type="EMBL" id="TVT38966.1"/>
    </source>
</evidence>
<comment type="caution">
    <text evidence="3">The sequence shown here is derived from an EMBL/GenBank/DDBJ whole genome shotgun (WGS) entry which is preliminary data.</text>
</comment>
<dbReference type="AlphaFoldDB" id="A0A558BR22"/>
<accession>A0A558BR22</accession>
<keyword evidence="4" id="KW-1185">Reference proteome</keyword>
<dbReference type="EMBL" id="VMRJ01000004">
    <property type="protein sequence ID" value="TVT38966.1"/>
    <property type="molecule type" value="Genomic_DNA"/>
</dbReference>
<dbReference type="RefSeq" id="WP_144849356.1">
    <property type="nucleotide sequence ID" value="NZ_VMRJ01000004.1"/>
</dbReference>
<evidence type="ECO:0000256" key="1">
    <source>
        <dbReference type="SAM" id="Coils"/>
    </source>
</evidence>